<proteinExistence type="predicted"/>
<sequence length="164" mass="18165">MGQKNHLPIDATGSSSATTGGPVVHDRLAIVCHLLQQCGRTGEMSNKSPTEHFQPRDDFRVDFRIIIIGIFVGKARNGARPMQKRSENFAPRQVRIGSCFHSCAQPDGQETGPGWASDFAKSFRDQQPRPLTMFMLTNRVESVAKIIRAVGSLMCTRSSDHIVR</sequence>
<feature type="region of interest" description="Disordered" evidence="1">
    <location>
        <begin position="1"/>
        <end position="20"/>
    </location>
</feature>
<evidence type="ECO:0000313" key="3">
    <source>
        <dbReference type="Proteomes" id="UP000319004"/>
    </source>
</evidence>
<dbReference type="KEGG" id="snep:Enr13x_43700"/>
<dbReference type="Proteomes" id="UP000319004">
    <property type="component" value="Chromosome"/>
</dbReference>
<dbReference type="AlphaFoldDB" id="A0A518HUL1"/>
<evidence type="ECO:0000313" key="2">
    <source>
        <dbReference type="EMBL" id="QDV44504.1"/>
    </source>
</evidence>
<organism evidence="2 3">
    <name type="scientific">Stieleria neptunia</name>
    <dbReference type="NCBI Taxonomy" id="2527979"/>
    <lineage>
        <taxon>Bacteria</taxon>
        <taxon>Pseudomonadati</taxon>
        <taxon>Planctomycetota</taxon>
        <taxon>Planctomycetia</taxon>
        <taxon>Pirellulales</taxon>
        <taxon>Pirellulaceae</taxon>
        <taxon>Stieleria</taxon>
    </lineage>
</organism>
<name>A0A518HUL1_9BACT</name>
<accession>A0A518HUL1</accession>
<keyword evidence="3" id="KW-1185">Reference proteome</keyword>
<evidence type="ECO:0000256" key="1">
    <source>
        <dbReference type="SAM" id="MobiDB-lite"/>
    </source>
</evidence>
<protein>
    <submittedName>
        <fullName evidence="2">Uncharacterized protein</fullName>
    </submittedName>
</protein>
<reference evidence="2 3" key="1">
    <citation type="submission" date="2019-03" db="EMBL/GenBank/DDBJ databases">
        <title>Deep-cultivation of Planctomycetes and their phenomic and genomic characterization uncovers novel biology.</title>
        <authorList>
            <person name="Wiegand S."/>
            <person name="Jogler M."/>
            <person name="Boedeker C."/>
            <person name="Pinto D."/>
            <person name="Vollmers J."/>
            <person name="Rivas-Marin E."/>
            <person name="Kohn T."/>
            <person name="Peeters S.H."/>
            <person name="Heuer A."/>
            <person name="Rast P."/>
            <person name="Oberbeckmann S."/>
            <person name="Bunk B."/>
            <person name="Jeske O."/>
            <person name="Meyerdierks A."/>
            <person name="Storesund J.E."/>
            <person name="Kallscheuer N."/>
            <person name="Luecker S."/>
            <person name="Lage O.M."/>
            <person name="Pohl T."/>
            <person name="Merkel B.J."/>
            <person name="Hornburger P."/>
            <person name="Mueller R.-W."/>
            <person name="Bruemmer F."/>
            <person name="Labrenz M."/>
            <person name="Spormann A.M."/>
            <person name="Op den Camp H."/>
            <person name="Overmann J."/>
            <person name="Amann R."/>
            <person name="Jetten M.S.M."/>
            <person name="Mascher T."/>
            <person name="Medema M.H."/>
            <person name="Devos D.P."/>
            <person name="Kaster A.-K."/>
            <person name="Ovreas L."/>
            <person name="Rohde M."/>
            <person name="Galperin M.Y."/>
            <person name="Jogler C."/>
        </authorList>
    </citation>
    <scope>NUCLEOTIDE SEQUENCE [LARGE SCALE GENOMIC DNA]</scope>
    <source>
        <strain evidence="2 3">Enr13</strain>
    </source>
</reference>
<gene>
    <name evidence="2" type="ORF">Enr13x_43700</name>
</gene>
<dbReference type="EMBL" id="CP037423">
    <property type="protein sequence ID" value="QDV44504.1"/>
    <property type="molecule type" value="Genomic_DNA"/>
</dbReference>